<evidence type="ECO:0000259" key="2">
    <source>
        <dbReference type="Pfam" id="PF01693"/>
    </source>
</evidence>
<comment type="caution">
    <text evidence="3">The sequence shown here is derived from an EMBL/GenBank/DDBJ whole genome shotgun (WGS) entry which is preliminary data.</text>
</comment>
<name>A0A550CYV2_9AGAR</name>
<feature type="compositionally biased region" description="Polar residues" evidence="1">
    <location>
        <begin position="73"/>
        <end position="82"/>
    </location>
</feature>
<sequence>MAKEKWYVVIKGRGVGVYNKWVQVSPLVSECPGAQFQRFGSEYDARTAYNNALEGGDVFMVRPDGRREPVRTPTRSDASTLRSPQGSVSAPPSSQSQSPGASPSARRTRALGPSLSAPVVGSKGVAESLVTQSPAHQRRTTEIAPAIMQRMGEPCPTCHGEGFIEPQTSRAAPSAVDPARSPSHRTGRSSSSLTGAHTWPDPSDGWSCDVPPPMAASGTRSRTISVADLDTSPRSSSIFSPSRSVRRQSPPSSSSSSYIMIPEPSRSYAQPPVASPRSSPIYSTPPSTATVTPRGRVSSIPASPVRPVSTSQRTCLRESSCWSPSSIPASPVRPVSNSSVLQSPRSSPSSQRGLSQRTINDVSRQVHDMGVQAPASDVGSPVSTSGVSSLGSPMFGLSALHGPSSEYNVPQDPRSPFSRNQRIPVSARSPPFSRPTPSMSARSAVLFGP</sequence>
<dbReference type="EMBL" id="VDMD01000001">
    <property type="protein sequence ID" value="TRM69966.1"/>
    <property type="molecule type" value="Genomic_DNA"/>
</dbReference>
<reference evidence="3 4" key="1">
    <citation type="journal article" date="2019" name="New Phytol.">
        <title>Comparative genomics reveals unique wood-decay strategies and fruiting body development in the Schizophyllaceae.</title>
        <authorList>
            <person name="Almasi E."/>
            <person name="Sahu N."/>
            <person name="Krizsan K."/>
            <person name="Balint B."/>
            <person name="Kovacs G.M."/>
            <person name="Kiss B."/>
            <person name="Cseklye J."/>
            <person name="Drula E."/>
            <person name="Henrissat B."/>
            <person name="Nagy I."/>
            <person name="Chovatia M."/>
            <person name="Adam C."/>
            <person name="LaButti K."/>
            <person name="Lipzen A."/>
            <person name="Riley R."/>
            <person name="Grigoriev I.V."/>
            <person name="Nagy L.G."/>
        </authorList>
    </citation>
    <scope>NUCLEOTIDE SEQUENCE [LARGE SCALE GENOMIC DNA]</scope>
    <source>
        <strain evidence="3 4">NL-1724</strain>
    </source>
</reference>
<dbReference type="AlphaFoldDB" id="A0A550CYV2"/>
<gene>
    <name evidence="3" type="ORF">BD626DRAFT_625234</name>
</gene>
<feature type="domain" description="Ribonuclease H1 N-terminal" evidence="2">
    <location>
        <begin position="5"/>
        <end position="46"/>
    </location>
</feature>
<feature type="compositionally biased region" description="Polar residues" evidence="1">
    <location>
        <begin position="276"/>
        <end position="291"/>
    </location>
</feature>
<evidence type="ECO:0000313" key="4">
    <source>
        <dbReference type="Proteomes" id="UP000320762"/>
    </source>
</evidence>
<feature type="compositionally biased region" description="Low complexity" evidence="1">
    <location>
        <begin position="319"/>
        <end position="355"/>
    </location>
</feature>
<evidence type="ECO:0000313" key="3">
    <source>
        <dbReference type="EMBL" id="TRM69966.1"/>
    </source>
</evidence>
<proteinExistence type="predicted"/>
<feature type="compositionally biased region" description="Low complexity" evidence="1">
    <location>
        <begin position="83"/>
        <end position="105"/>
    </location>
</feature>
<feature type="region of interest" description="Disordered" evidence="1">
    <location>
        <begin position="60"/>
        <end position="109"/>
    </location>
</feature>
<dbReference type="SUPFAM" id="SSF55658">
    <property type="entry name" value="L9 N-domain-like"/>
    <property type="match status" value="1"/>
</dbReference>
<dbReference type="Gene3D" id="3.40.970.10">
    <property type="entry name" value="Ribonuclease H1, N-terminal domain"/>
    <property type="match status" value="1"/>
</dbReference>
<dbReference type="STRING" id="97359.A0A550CYV2"/>
<evidence type="ECO:0000256" key="1">
    <source>
        <dbReference type="SAM" id="MobiDB-lite"/>
    </source>
</evidence>
<dbReference type="InterPro" id="IPR009027">
    <property type="entry name" value="Ribosomal_bL9/RNase_H1_N"/>
</dbReference>
<feature type="compositionally biased region" description="Low complexity" evidence="1">
    <location>
        <begin position="232"/>
        <end position="257"/>
    </location>
</feature>
<accession>A0A550CYV2</accession>
<feature type="region of interest" description="Disordered" evidence="1">
    <location>
        <begin position="159"/>
        <end position="358"/>
    </location>
</feature>
<protein>
    <recommendedName>
        <fullName evidence="2">Ribonuclease H1 N-terminal domain-containing protein</fullName>
    </recommendedName>
</protein>
<dbReference type="Pfam" id="PF01693">
    <property type="entry name" value="Cauli_VI"/>
    <property type="match status" value="1"/>
</dbReference>
<dbReference type="OrthoDB" id="3270804at2759"/>
<feature type="region of interest" description="Disordered" evidence="1">
    <location>
        <begin position="400"/>
        <end position="449"/>
    </location>
</feature>
<dbReference type="InterPro" id="IPR037056">
    <property type="entry name" value="RNase_H1_N_sf"/>
</dbReference>
<keyword evidence="4" id="KW-1185">Reference proteome</keyword>
<dbReference type="Proteomes" id="UP000320762">
    <property type="component" value="Unassembled WGS sequence"/>
</dbReference>
<organism evidence="3 4">
    <name type="scientific">Schizophyllum amplum</name>
    <dbReference type="NCBI Taxonomy" id="97359"/>
    <lineage>
        <taxon>Eukaryota</taxon>
        <taxon>Fungi</taxon>
        <taxon>Dikarya</taxon>
        <taxon>Basidiomycota</taxon>
        <taxon>Agaricomycotina</taxon>
        <taxon>Agaricomycetes</taxon>
        <taxon>Agaricomycetidae</taxon>
        <taxon>Agaricales</taxon>
        <taxon>Schizophyllaceae</taxon>
        <taxon>Schizophyllum</taxon>
    </lineage>
</organism>
<dbReference type="InterPro" id="IPR011320">
    <property type="entry name" value="RNase_H1_N"/>
</dbReference>